<dbReference type="SUPFAM" id="SSF51445">
    <property type="entry name" value="(Trans)glycosidases"/>
    <property type="match status" value="1"/>
</dbReference>
<keyword evidence="3" id="KW-1185">Reference proteome</keyword>
<dbReference type="Proteomes" id="UP000199103">
    <property type="component" value="Chromosome I"/>
</dbReference>
<dbReference type="InterPro" id="IPR025277">
    <property type="entry name" value="Apiosidase-like_cat_dom"/>
</dbReference>
<dbReference type="STRING" id="630515.SAMN04489812_4649"/>
<dbReference type="Pfam" id="PF13204">
    <property type="entry name" value="Apiosidase"/>
    <property type="match status" value="1"/>
</dbReference>
<dbReference type="AlphaFoldDB" id="A0A1H1YLE5"/>
<reference evidence="2 3" key="1">
    <citation type="submission" date="2016-10" db="EMBL/GenBank/DDBJ databases">
        <authorList>
            <person name="de Groot N.N."/>
        </authorList>
    </citation>
    <scope>NUCLEOTIDE SEQUENCE [LARGE SCALE GENOMIC DNA]</scope>
    <source>
        <strain evidence="2 3">DSM 21800</strain>
    </source>
</reference>
<dbReference type="PANTHER" id="PTHR37836">
    <property type="entry name" value="LMO1036 PROTEIN"/>
    <property type="match status" value="1"/>
</dbReference>
<proteinExistence type="predicted"/>
<dbReference type="Gene3D" id="3.20.20.80">
    <property type="entry name" value="Glycosidases"/>
    <property type="match status" value="1"/>
</dbReference>
<dbReference type="RefSeq" id="WP_091527846.1">
    <property type="nucleotide sequence ID" value="NZ_LT629772.1"/>
</dbReference>
<dbReference type="OrthoDB" id="8108447at2"/>
<protein>
    <recommendedName>
        <fullName evidence="1">Apiosidase-like catalytic domain-containing protein</fullName>
    </recommendedName>
</protein>
<organism evidence="2 3">
    <name type="scientific">Microlunatus soli</name>
    <dbReference type="NCBI Taxonomy" id="630515"/>
    <lineage>
        <taxon>Bacteria</taxon>
        <taxon>Bacillati</taxon>
        <taxon>Actinomycetota</taxon>
        <taxon>Actinomycetes</taxon>
        <taxon>Propionibacteriales</taxon>
        <taxon>Propionibacteriaceae</taxon>
        <taxon>Microlunatus</taxon>
    </lineage>
</organism>
<evidence type="ECO:0000313" key="2">
    <source>
        <dbReference type="EMBL" id="SDT22252.1"/>
    </source>
</evidence>
<feature type="domain" description="Apiosidase-like catalytic" evidence="1">
    <location>
        <begin position="8"/>
        <end position="323"/>
    </location>
</feature>
<dbReference type="EMBL" id="LT629772">
    <property type="protein sequence ID" value="SDT22252.1"/>
    <property type="molecule type" value="Genomic_DNA"/>
</dbReference>
<evidence type="ECO:0000313" key="3">
    <source>
        <dbReference type="Proteomes" id="UP000199103"/>
    </source>
</evidence>
<dbReference type="PANTHER" id="PTHR37836:SF2">
    <property type="entry name" value="DUF4038 DOMAIN-CONTAINING PROTEIN"/>
    <property type="match status" value="1"/>
</dbReference>
<gene>
    <name evidence="2" type="ORF">SAMN04489812_4649</name>
</gene>
<name>A0A1H1YLE5_9ACTN</name>
<sequence>MLTVAPSGRWLERDHDPWFLLGDTAWELFHRLDLDDADHYLRTRAEQGFNTVFAVGVAEFGGLDEPNANGQVPFIDRRPDQPDERYWHHVDTIITMANQYGLVVALLPTWGTYWADAGEAILHPGNAAQFGSWIAARYRDSDLIWVLGGDRYIETSRHRATLDALAKGIRETVGHRQLITVHPRGHASSKNDLSDATWIDFDLVQSGHVGWHTPNDALIAADYDRPPLRPVLEGEPNYEDHPVMTPDWLPVPGWVFGATDVRRSLYHAIFAGAAGFVYGANGVYQMLDSDTPDPVHGRATSWRAALDLPGASQATHGAHLLRELGPGWTPAPHRLRSAPGFLSGRVMVLDRNTPTEVLVYLPPGATATIDTEDLGCAPSGRWWSTVTGRWRTADLTAQPTTVNPDQDVDTILHIAARPA</sequence>
<evidence type="ECO:0000259" key="1">
    <source>
        <dbReference type="Pfam" id="PF13204"/>
    </source>
</evidence>
<accession>A0A1H1YLE5</accession>
<dbReference type="InterPro" id="IPR017853">
    <property type="entry name" value="GH"/>
</dbReference>